<feature type="region of interest" description="Disordered" evidence="1">
    <location>
        <begin position="29"/>
        <end position="79"/>
    </location>
</feature>
<sequence>MRATKQPPSMLELCDFFKERKELMWNLNDSSELEEEPHRRRMTRVSSTQYTEERTTKSRRPTKAYNESTSSSLEKDEGNVGYAQRTYDSRFPMFGQPMVMYKKQNSDTSSDEEFYTLPENNNARAKAKDSKKAINGETNKLYTSTCHEVNPALREERRICRKESAQQQRGKDRSYSLNNQDETKQPTNITRNQCREGRRIGVFQEEDGTQAQATSFSREVEHVQERRSTQSYSNHHAQARKENGSPCTRPSHRECNEMGPAAQGDTVRLPPIHQFPRNRSTTAPRQLNRIEEQHCERQTFGVVRRYGRQEVCEARNQHGSRRIGVCQQTDDTQSHRTFVRVLGKRF</sequence>
<feature type="compositionally biased region" description="Polar residues" evidence="1">
    <location>
        <begin position="175"/>
        <end position="185"/>
    </location>
</feature>
<dbReference type="EMBL" id="MU827792">
    <property type="protein sequence ID" value="KAJ7330563.1"/>
    <property type="molecule type" value="Genomic_DNA"/>
</dbReference>
<proteinExistence type="predicted"/>
<evidence type="ECO:0000313" key="3">
    <source>
        <dbReference type="Proteomes" id="UP001163046"/>
    </source>
</evidence>
<dbReference type="AlphaFoldDB" id="A0A9X0CFY3"/>
<feature type="compositionally biased region" description="Basic and acidic residues" evidence="1">
    <location>
        <begin position="161"/>
        <end position="174"/>
    </location>
</feature>
<organism evidence="2 3">
    <name type="scientific">Desmophyllum pertusum</name>
    <dbReference type="NCBI Taxonomy" id="174260"/>
    <lineage>
        <taxon>Eukaryota</taxon>
        <taxon>Metazoa</taxon>
        <taxon>Cnidaria</taxon>
        <taxon>Anthozoa</taxon>
        <taxon>Hexacorallia</taxon>
        <taxon>Scleractinia</taxon>
        <taxon>Caryophylliina</taxon>
        <taxon>Caryophylliidae</taxon>
        <taxon>Desmophyllum</taxon>
    </lineage>
</organism>
<protein>
    <submittedName>
        <fullName evidence="2">Uncharacterized protein</fullName>
    </submittedName>
</protein>
<feature type="compositionally biased region" description="Basic and acidic residues" evidence="1">
    <location>
        <begin position="218"/>
        <end position="228"/>
    </location>
</feature>
<feature type="region of interest" description="Disordered" evidence="1">
    <location>
        <begin position="161"/>
        <end position="185"/>
    </location>
</feature>
<gene>
    <name evidence="2" type="ORF">OS493_022173</name>
</gene>
<evidence type="ECO:0000256" key="1">
    <source>
        <dbReference type="SAM" id="MobiDB-lite"/>
    </source>
</evidence>
<comment type="caution">
    <text evidence="2">The sequence shown here is derived from an EMBL/GenBank/DDBJ whole genome shotgun (WGS) entry which is preliminary data.</text>
</comment>
<feature type="region of interest" description="Disordered" evidence="1">
    <location>
        <begin position="209"/>
        <end position="255"/>
    </location>
</feature>
<keyword evidence="3" id="KW-1185">Reference proteome</keyword>
<name>A0A9X0CFY3_9CNID</name>
<evidence type="ECO:0000313" key="2">
    <source>
        <dbReference type="EMBL" id="KAJ7330563.1"/>
    </source>
</evidence>
<reference evidence="2" key="1">
    <citation type="submission" date="2023-01" db="EMBL/GenBank/DDBJ databases">
        <title>Genome assembly of the deep-sea coral Lophelia pertusa.</title>
        <authorList>
            <person name="Herrera S."/>
            <person name="Cordes E."/>
        </authorList>
    </citation>
    <scope>NUCLEOTIDE SEQUENCE</scope>
    <source>
        <strain evidence="2">USNM1676648</strain>
        <tissue evidence="2">Polyp</tissue>
    </source>
</reference>
<dbReference type="Proteomes" id="UP001163046">
    <property type="component" value="Unassembled WGS sequence"/>
</dbReference>
<accession>A0A9X0CFY3</accession>